<reference evidence="5 6" key="1">
    <citation type="submission" date="2020-08" db="EMBL/GenBank/DDBJ databases">
        <title>Genome sequencing of Purple Non-Sulfur Bacteria from various extreme environments.</title>
        <authorList>
            <person name="Mayer M."/>
        </authorList>
    </citation>
    <scope>NUCLEOTIDE SEQUENCE [LARGE SCALE GENOMIC DNA]</scope>
    <source>
        <strain evidence="5 6">2761</strain>
    </source>
</reference>
<evidence type="ECO:0000313" key="6">
    <source>
        <dbReference type="Proteomes" id="UP000587070"/>
    </source>
</evidence>
<dbReference type="AlphaFoldDB" id="A0A840G1X4"/>
<keyword evidence="6" id="KW-1185">Reference proteome</keyword>
<gene>
    <name evidence="5" type="ORF">GGD90_000294</name>
</gene>
<organism evidence="5 6">
    <name type="scientific">Rhodocyclus tenuis</name>
    <name type="common">Rhodospirillum tenue</name>
    <dbReference type="NCBI Taxonomy" id="1066"/>
    <lineage>
        <taxon>Bacteria</taxon>
        <taxon>Pseudomonadati</taxon>
        <taxon>Pseudomonadota</taxon>
        <taxon>Betaproteobacteria</taxon>
        <taxon>Rhodocyclales</taxon>
        <taxon>Rhodocyclaceae</taxon>
        <taxon>Rhodocyclus</taxon>
    </lineage>
</organism>
<evidence type="ECO:0000256" key="3">
    <source>
        <dbReference type="PROSITE-ProRule" id="PRU00284"/>
    </source>
</evidence>
<feature type="domain" description="Methyl-accepting transducer" evidence="4">
    <location>
        <begin position="105"/>
        <end position="250"/>
    </location>
</feature>
<dbReference type="Proteomes" id="UP000587070">
    <property type="component" value="Unassembled WGS sequence"/>
</dbReference>
<dbReference type="PROSITE" id="PS50111">
    <property type="entry name" value="CHEMOTAXIS_TRANSDUC_2"/>
    <property type="match status" value="1"/>
</dbReference>
<comment type="similarity">
    <text evidence="2">Belongs to the methyl-accepting chemotaxis (MCP) protein family.</text>
</comment>
<dbReference type="Pfam" id="PF00015">
    <property type="entry name" value="MCPsignal"/>
    <property type="match status" value="1"/>
</dbReference>
<evidence type="ECO:0000259" key="4">
    <source>
        <dbReference type="PROSITE" id="PS50111"/>
    </source>
</evidence>
<accession>A0A840G1X4</accession>
<dbReference type="PRINTS" id="PR00260">
    <property type="entry name" value="CHEMTRNSDUCR"/>
</dbReference>
<dbReference type="EMBL" id="JACIGE010000001">
    <property type="protein sequence ID" value="MBB4245945.1"/>
    <property type="molecule type" value="Genomic_DNA"/>
</dbReference>
<dbReference type="SUPFAM" id="SSF58104">
    <property type="entry name" value="Methyl-accepting chemotaxis protein (MCP) signaling domain"/>
    <property type="match status" value="1"/>
</dbReference>
<dbReference type="GO" id="GO:0004888">
    <property type="term" value="F:transmembrane signaling receptor activity"/>
    <property type="evidence" value="ECO:0007669"/>
    <property type="project" value="InterPro"/>
</dbReference>
<dbReference type="PANTHER" id="PTHR32089:SF112">
    <property type="entry name" value="LYSOZYME-LIKE PROTEIN-RELATED"/>
    <property type="match status" value="1"/>
</dbReference>
<comment type="caution">
    <text evidence="5">The sequence shown here is derived from an EMBL/GenBank/DDBJ whole genome shotgun (WGS) entry which is preliminary data.</text>
</comment>
<dbReference type="GO" id="GO:0006935">
    <property type="term" value="P:chemotaxis"/>
    <property type="evidence" value="ECO:0007669"/>
    <property type="project" value="InterPro"/>
</dbReference>
<dbReference type="InterPro" id="IPR004090">
    <property type="entry name" value="Chemotax_Me-accpt_rcpt"/>
</dbReference>
<evidence type="ECO:0000313" key="5">
    <source>
        <dbReference type="EMBL" id="MBB4245945.1"/>
    </source>
</evidence>
<name>A0A840G1X4_RHOTE</name>
<evidence type="ECO:0000256" key="1">
    <source>
        <dbReference type="ARBA" id="ARBA00023224"/>
    </source>
</evidence>
<dbReference type="SMART" id="SM00283">
    <property type="entry name" value="MA"/>
    <property type="match status" value="1"/>
</dbReference>
<proteinExistence type="inferred from homology"/>
<dbReference type="GO" id="GO:0016020">
    <property type="term" value="C:membrane"/>
    <property type="evidence" value="ECO:0007669"/>
    <property type="project" value="InterPro"/>
</dbReference>
<protein>
    <submittedName>
        <fullName evidence="5">Methyl-accepting chemotaxis protein</fullName>
    </submittedName>
</protein>
<evidence type="ECO:0000256" key="2">
    <source>
        <dbReference type="ARBA" id="ARBA00029447"/>
    </source>
</evidence>
<dbReference type="GO" id="GO:0007165">
    <property type="term" value="P:signal transduction"/>
    <property type="evidence" value="ECO:0007669"/>
    <property type="project" value="UniProtKB-KW"/>
</dbReference>
<dbReference type="Gene3D" id="1.10.287.950">
    <property type="entry name" value="Methyl-accepting chemotaxis protein"/>
    <property type="match status" value="1"/>
</dbReference>
<dbReference type="InterPro" id="IPR004089">
    <property type="entry name" value="MCPsignal_dom"/>
</dbReference>
<sequence>MHATHAGGTGLEPYTRSLHEVADASMARWSRHVDLARQQSEDAGAHLSTEFTAILGKLGEMLDSRDGGSGGGVVVVIEQSRSELGSMLERLKHAFDDQKPMLREFESLAAVTDELKRMATAVAGIANQTNLLALNAAIEAARAGEAGRGFAVVADEVRKLSDESGALGKQIQVKVDAVNVATNAALLTASHMAAANESLTSNADTTIRVVLDRFREVVEGLAANSRQMETGSESVRGMVEEVIVNLQSHDRISQILAAVFKDVDRFLSAVREQNRRIERGEAPELFDAKAWVADLERTYTTLEQRDSHATAAKAKVADSEITFF</sequence>
<dbReference type="RefSeq" id="WP_184414890.1">
    <property type="nucleotide sequence ID" value="NZ_JACIGE010000001.1"/>
</dbReference>
<keyword evidence="1 3" id="KW-0807">Transducer</keyword>
<dbReference type="PANTHER" id="PTHR32089">
    <property type="entry name" value="METHYL-ACCEPTING CHEMOTAXIS PROTEIN MCPB"/>
    <property type="match status" value="1"/>
</dbReference>